<feature type="transmembrane region" description="Helical" evidence="5">
    <location>
        <begin position="133"/>
        <end position="157"/>
    </location>
</feature>
<keyword evidence="5" id="KW-0256">Endoplasmic reticulum</keyword>
<protein>
    <recommendedName>
        <fullName evidence="5">Protein-S-isoprenylcysteine O-methyltransferase</fullName>
        <ecNumber evidence="5">2.1.1.100</ecNumber>
    </recommendedName>
</protein>
<keyword evidence="3 5" id="KW-1133">Transmembrane helix</keyword>
<dbReference type="Gene3D" id="1.20.120.1630">
    <property type="match status" value="1"/>
</dbReference>
<evidence type="ECO:0000256" key="2">
    <source>
        <dbReference type="ARBA" id="ARBA00022692"/>
    </source>
</evidence>
<dbReference type="InterPro" id="IPR007269">
    <property type="entry name" value="ICMT_MeTrfase"/>
</dbReference>
<dbReference type="Pfam" id="PF04140">
    <property type="entry name" value="ICMT"/>
    <property type="match status" value="1"/>
</dbReference>
<evidence type="ECO:0000313" key="7">
    <source>
        <dbReference type="Proteomes" id="UP000011083"/>
    </source>
</evidence>
<name>L8GLC9_ACACF</name>
<dbReference type="PANTHER" id="PTHR12714">
    <property type="entry name" value="PROTEIN-S ISOPRENYLCYSTEINE O-METHYLTRANSFERASE"/>
    <property type="match status" value="1"/>
</dbReference>
<evidence type="ECO:0000256" key="1">
    <source>
        <dbReference type="ARBA" id="ARBA00004141"/>
    </source>
</evidence>
<dbReference type="KEGG" id="acan:ACA1_247220"/>
<organism evidence="6 7">
    <name type="scientific">Acanthamoeba castellanii (strain ATCC 30010 / Neff)</name>
    <dbReference type="NCBI Taxonomy" id="1257118"/>
    <lineage>
        <taxon>Eukaryota</taxon>
        <taxon>Amoebozoa</taxon>
        <taxon>Discosea</taxon>
        <taxon>Longamoebia</taxon>
        <taxon>Centramoebida</taxon>
        <taxon>Acanthamoebidae</taxon>
        <taxon>Acanthamoeba</taxon>
    </lineage>
</organism>
<comment type="subcellular location">
    <subcellularLocation>
        <location evidence="5">Endoplasmic reticulum membrane</location>
        <topology evidence="5">Multi-pass membrane protein</topology>
    </subcellularLocation>
    <subcellularLocation>
        <location evidence="1">Membrane</location>
        <topology evidence="1">Multi-pass membrane protein</topology>
    </subcellularLocation>
</comment>
<dbReference type="GO" id="GO:0005789">
    <property type="term" value="C:endoplasmic reticulum membrane"/>
    <property type="evidence" value="ECO:0007669"/>
    <property type="project" value="UniProtKB-SubCell"/>
</dbReference>
<accession>L8GLC9</accession>
<feature type="transmembrane region" description="Helical" evidence="5">
    <location>
        <begin position="91"/>
        <end position="112"/>
    </location>
</feature>
<dbReference type="STRING" id="1257118.L8GLC9"/>
<dbReference type="EMBL" id="KB008093">
    <property type="protein sequence ID" value="ELR13518.1"/>
    <property type="molecule type" value="Genomic_DNA"/>
</dbReference>
<evidence type="ECO:0000313" key="6">
    <source>
        <dbReference type="EMBL" id="ELR13518.1"/>
    </source>
</evidence>
<keyword evidence="7" id="KW-1185">Reference proteome</keyword>
<dbReference type="VEuPathDB" id="AmoebaDB:ACA1_247220"/>
<feature type="transmembrane region" description="Helical" evidence="5">
    <location>
        <begin position="51"/>
        <end position="68"/>
    </location>
</feature>
<keyword evidence="5 6" id="KW-0489">Methyltransferase</keyword>
<keyword evidence="6" id="KW-0808">Transferase</keyword>
<dbReference type="PANTHER" id="PTHR12714:SF9">
    <property type="entry name" value="PROTEIN-S-ISOPRENYLCYSTEINE O-METHYLTRANSFERASE"/>
    <property type="match status" value="1"/>
</dbReference>
<evidence type="ECO:0000256" key="4">
    <source>
        <dbReference type="ARBA" id="ARBA00023136"/>
    </source>
</evidence>
<evidence type="ECO:0000256" key="3">
    <source>
        <dbReference type="ARBA" id="ARBA00022989"/>
    </source>
</evidence>
<feature type="transmembrane region" description="Helical" evidence="5">
    <location>
        <begin position="169"/>
        <end position="189"/>
    </location>
</feature>
<keyword evidence="2 5" id="KW-0812">Transmembrane</keyword>
<sequence length="222" mass="24934">MWTKVVGLGVATVLAIKSSTPPNAPPKDPAAGKVVSEGALAAFLVKWGQHLAALLYVVAYCTYMYAMWQQEMAHNAFAEASSFARWYPSDVIALAMVVAGALLRLWCYRTLARHFTFSLTILRNHELVQSGPYALLLHPSYTGAVLVQAGYLALLVWDRLWWLQPWPLSLLRFDIACAVLALLTAAAFYRRVSVEEAALHRHFGKRWEAHTATRKRFIPFLF</sequence>
<comment type="similarity">
    <text evidence="5">Belongs to the class VI-like SAM-binding methyltransferase superfamily. Isoprenylcysteine carboxyl methyltransferase family.</text>
</comment>
<keyword evidence="4 5" id="KW-0472">Membrane</keyword>
<dbReference type="AlphaFoldDB" id="L8GLC9"/>
<comment type="catalytic activity">
    <reaction evidence="5">
        <text>[protein]-C-terminal S-[(2E,6E)-farnesyl]-L-cysteine + S-adenosyl-L-methionine = [protein]-C-terminal S-[(2E,6E)-farnesyl]-L-cysteine methyl ester + S-adenosyl-L-homocysteine</text>
        <dbReference type="Rhea" id="RHEA:21672"/>
        <dbReference type="Rhea" id="RHEA-COMP:12125"/>
        <dbReference type="Rhea" id="RHEA-COMP:12126"/>
        <dbReference type="ChEBI" id="CHEBI:57856"/>
        <dbReference type="ChEBI" id="CHEBI:59789"/>
        <dbReference type="ChEBI" id="CHEBI:90510"/>
        <dbReference type="ChEBI" id="CHEBI:90511"/>
        <dbReference type="EC" id="2.1.1.100"/>
    </reaction>
</comment>
<dbReference type="Proteomes" id="UP000011083">
    <property type="component" value="Unassembled WGS sequence"/>
</dbReference>
<dbReference type="EC" id="2.1.1.100" evidence="5"/>
<evidence type="ECO:0000256" key="5">
    <source>
        <dbReference type="RuleBase" id="RU362022"/>
    </source>
</evidence>
<dbReference type="OrthoDB" id="422086at2759"/>
<gene>
    <name evidence="6" type="ORF">ACA1_247220</name>
</gene>
<reference evidence="6 7" key="1">
    <citation type="journal article" date="2013" name="Genome Biol.">
        <title>Genome of Acanthamoeba castellanii highlights extensive lateral gene transfer and early evolution of tyrosine kinase signaling.</title>
        <authorList>
            <person name="Clarke M."/>
            <person name="Lohan A.J."/>
            <person name="Liu B."/>
            <person name="Lagkouvardos I."/>
            <person name="Roy S."/>
            <person name="Zafar N."/>
            <person name="Bertelli C."/>
            <person name="Schilde C."/>
            <person name="Kianianmomeni A."/>
            <person name="Burglin T.R."/>
            <person name="Frech C."/>
            <person name="Turcotte B."/>
            <person name="Kopec K.O."/>
            <person name="Synnott J.M."/>
            <person name="Choo C."/>
            <person name="Paponov I."/>
            <person name="Finkler A."/>
            <person name="Soon Heng Tan C."/>
            <person name="Hutchins A.P."/>
            <person name="Weinmeier T."/>
            <person name="Rattei T."/>
            <person name="Chu J.S."/>
            <person name="Gimenez G."/>
            <person name="Irimia M."/>
            <person name="Rigden D.J."/>
            <person name="Fitzpatrick D.A."/>
            <person name="Lorenzo-Morales J."/>
            <person name="Bateman A."/>
            <person name="Chiu C.H."/>
            <person name="Tang P."/>
            <person name="Hegemann P."/>
            <person name="Fromm H."/>
            <person name="Raoult D."/>
            <person name="Greub G."/>
            <person name="Miranda-Saavedra D."/>
            <person name="Chen N."/>
            <person name="Nash P."/>
            <person name="Ginger M.L."/>
            <person name="Horn M."/>
            <person name="Schaap P."/>
            <person name="Caler L."/>
            <person name="Loftus B."/>
        </authorList>
    </citation>
    <scope>NUCLEOTIDE SEQUENCE [LARGE SCALE GENOMIC DNA]</scope>
    <source>
        <strain evidence="6 7">Neff</strain>
    </source>
</reference>
<dbReference type="GeneID" id="14913983"/>
<dbReference type="GO" id="GO:0032259">
    <property type="term" value="P:methylation"/>
    <property type="evidence" value="ECO:0007669"/>
    <property type="project" value="UniProtKB-KW"/>
</dbReference>
<dbReference type="GO" id="GO:0004671">
    <property type="term" value="F:protein C-terminal S-isoprenylcysteine carboxyl O-methyltransferase activity"/>
    <property type="evidence" value="ECO:0007669"/>
    <property type="project" value="UniProtKB-EC"/>
</dbReference>
<proteinExistence type="inferred from homology"/>
<dbReference type="RefSeq" id="XP_004335531.1">
    <property type="nucleotide sequence ID" value="XM_004335483.1"/>
</dbReference>
<keyword evidence="5" id="KW-0949">S-adenosyl-L-methionine</keyword>